<evidence type="ECO:0000256" key="2">
    <source>
        <dbReference type="ARBA" id="ARBA00004308"/>
    </source>
</evidence>
<keyword evidence="7 10" id="KW-1015">Disulfide bond</keyword>
<evidence type="ECO:0000256" key="10">
    <source>
        <dbReference type="PROSITE-ProRule" id="PRU00124"/>
    </source>
</evidence>
<dbReference type="Gene3D" id="4.10.400.10">
    <property type="entry name" value="Low-density Lipoprotein Receptor"/>
    <property type="match status" value="1"/>
</dbReference>
<dbReference type="CDD" id="cd00112">
    <property type="entry name" value="LDLa"/>
    <property type="match status" value="2"/>
</dbReference>
<organism evidence="11">
    <name type="scientific">Anisakis simplex</name>
    <name type="common">Herring worm</name>
    <dbReference type="NCBI Taxonomy" id="6269"/>
    <lineage>
        <taxon>Eukaryota</taxon>
        <taxon>Metazoa</taxon>
        <taxon>Ecdysozoa</taxon>
        <taxon>Nematoda</taxon>
        <taxon>Chromadorea</taxon>
        <taxon>Rhabditida</taxon>
        <taxon>Spirurina</taxon>
        <taxon>Ascaridomorpha</taxon>
        <taxon>Ascaridoidea</taxon>
        <taxon>Anisakidae</taxon>
        <taxon>Anisakis</taxon>
        <taxon>Anisakis simplex complex</taxon>
    </lineage>
</organism>
<keyword evidence="4" id="KW-0677">Repeat</keyword>
<dbReference type="GO" id="GO:0043235">
    <property type="term" value="C:receptor complex"/>
    <property type="evidence" value="ECO:0007669"/>
    <property type="project" value="TreeGrafter"/>
</dbReference>
<dbReference type="InterPro" id="IPR023415">
    <property type="entry name" value="LDLR_class-A_CS"/>
</dbReference>
<keyword evidence="6" id="KW-0472">Membrane</keyword>
<dbReference type="InterPro" id="IPR036055">
    <property type="entry name" value="LDL_receptor-like_sf"/>
</dbReference>
<evidence type="ECO:0000256" key="7">
    <source>
        <dbReference type="ARBA" id="ARBA00023157"/>
    </source>
</evidence>
<dbReference type="PROSITE" id="PS01209">
    <property type="entry name" value="LDLRA_1"/>
    <property type="match status" value="1"/>
</dbReference>
<comment type="subcellular location">
    <subcellularLocation>
        <location evidence="2">Endomembrane system</location>
    </subcellularLocation>
    <subcellularLocation>
        <location evidence="1">Membrane</location>
        <topology evidence="1">Single-pass membrane protein</topology>
    </subcellularLocation>
</comment>
<evidence type="ECO:0000256" key="9">
    <source>
        <dbReference type="ARBA" id="ARBA00023180"/>
    </source>
</evidence>
<dbReference type="InterPro" id="IPR051221">
    <property type="entry name" value="LDLR-related"/>
</dbReference>
<evidence type="ECO:0000256" key="4">
    <source>
        <dbReference type="ARBA" id="ARBA00022737"/>
    </source>
</evidence>
<dbReference type="PROSITE" id="PS50068">
    <property type="entry name" value="LDLRA_2"/>
    <property type="match status" value="2"/>
</dbReference>
<dbReference type="GO" id="GO:0016324">
    <property type="term" value="C:apical plasma membrane"/>
    <property type="evidence" value="ECO:0007669"/>
    <property type="project" value="TreeGrafter"/>
</dbReference>
<dbReference type="InterPro" id="IPR002172">
    <property type="entry name" value="LDrepeatLR_classA_rpt"/>
</dbReference>
<comment type="caution">
    <text evidence="10">Lacks conserved residue(s) required for the propagation of feature annotation.</text>
</comment>
<dbReference type="Pfam" id="PF00057">
    <property type="entry name" value="Ldl_recept_a"/>
    <property type="match status" value="2"/>
</dbReference>
<evidence type="ECO:0000256" key="8">
    <source>
        <dbReference type="ARBA" id="ARBA00023170"/>
    </source>
</evidence>
<keyword evidence="9" id="KW-0325">Glycoprotein</keyword>
<protein>
    <submittedName>
        <fullName evidence="11">Very low-density lipoprotein receptor</fullName>
    </submittedName>
</protein>
<dbReference type="SMART" id="SM00192">
    <property type="entry name" value="LDLa"/>
    <property type="match status" value="2"/>
</dbReference>
<evidence type="ECO:0000256" key="5">
    <source>
        <dbReference type="ARBA" id="ARBA00022989"/>
    </source>
</evidence>
<proteinExistence type="predicted"/>
<dbReference type="PANTHER" id="PTHR22722">
    <property type="entry name" value="LOW-DENSITY LIPOPROTEIN RECEPTOR-RELATED PROTEIN 2-RELATED"/>
    <property type="match status" value="1"/>
</dbReference>
<name>A0A0M3JIY7_ANISI</name>
<sequence length="95" mass="10716">LISSIYSSRIKNNPARCIPRSWVCDGDLDCRDGSDEKGCGDIKCENDQFKCKEWKGHAAMCIPISWKCDGQNDCVDMSDEAGCTRDKLCEENQFK</sequence>
<evidence type="ECO:0000256" key="6">
    <source>
        <dbReference type="ARBA" id="ARBA00023136"/>
    </source>
</evidence>
<accession>A0A0M3JIY7</accession>
<dbReference type="WBParaSite" id="ASIM_0000760301-mRNA-1">
    <property type="protein sequence ID" value="ASIM_0000760301-mRNA-1"/>
    <property type="gene ID" value="ASIM_0000760301"/>
</dbReference>
<dbReference type="PRINTS" id="PR00261">
    <property type="entry name" value="LDLRECEPTOR"/>
</dbReference>
<keyword evidence="3" id="KW-0812">Transmembrane</keyword>
<dbReference type="GO" id="GO:0006898">
    <property type="term" value="P:receptor-mediated endocytosis"/>
    <property type="evidence" value="ECO:0007669"/>
    <property type="project" value="TreeGrafter"/>
</dbReference>
<keyword evidence="8" id="KW-0675">Receptor</keyword>
<dbReference type="Gene3D" id="4.10.1220.10">
    <property type="entry name" value="EGF-type module"/>
    <property type="match status" value="1"/>
</dbReference>
<evidence type="ECO:0000256" key="3">
    <source>
        <dbReference type="ARBA" id="ARBA00022692"/>
    </source>
</evidence>
<feature type="disulfide bond" evidence="10">
    <location>
        <begin position="68"/>
        <end position="83"/>
    </location>
</feature>
<reference evidence="11" key="1">
    <citation type="submission" date="2017-02" db="UniProtKB">
        <authorList>
            <consortium name="WormBaseParasite"/>
        </authorList>
    </citation>
    <scope>IDENTIFICATION</scope>
</reference>
<dbReference type="SUPFAM" id="SSF57424">
    <property type="entry name" value="LDL receptor-like module"/>
    <property type="match status" value="2"/>
</dbReference>
<keyword evidence="5" id="KW-1133">Transmembrane helix</keyword>
<dbReference type="GO" id="GO:0042562">
    <property type="term" value="F:hormone binding"/>
    <property type="evidence" value="ECO:0007669"/>
    <property type="project" value="TreeGrafter"/>
</dbReference>
<dbReference type="GO" id="GO:0012505">
    <property type="term" value="C:endomembrane system"/>
    <property type="evidence" value="ECO:0007669"/>
    <property type="project" value="UniProtKB-SubCell"/>
</dbReference>
<dbReference type="PANTHER" id="PTHR22722:SF14">
    <property type="entry name" value="MEGALIN, ISOFORM A"/>
    <property type="match status" value="1"/>
</dbReference>
<feature type="disulfide bond" evidence="10">
    <location>
        <begin position="24"/>
        <end position="39"/>
    </location>
</feature>
<evidence type="ECO:0000256" key="1">
    <source>
        <dbReference type="ARBA" id="ARBA00004167"/>
    </source>
</evidence>
<evidence type="ECO:0000313" key="11">
    <source>
        <dbReference type="WBParaSite" id="ASIM_0000760301-mRNA-1"/>
    </source>
</evidence>
<dbReference type="AlphaFoldDB" id="A0A0M3JIY7"/>